<dbReference type="SMART" id="SM00343">
    <property type="entry name" value="ZnF_C2HC"/>
    <property type="match status" value="3"/>
</dbReference>
<evidence type="ECO:0000313" key="4">
    <source>
        <dbReference type="EMBL" id="EEQ98405.1"/>
    </source>
</evidence>
<protein>
    <recommendedName>
        <fullName evidence="3">CCHC-type domain-containing protein</fullName>
    </recommendedName>
</protein>
<dbReference type="Proteomes" id="UP000007800">
    <property type="component" value="Unassembled WGS sequence"/>
</dbReference>
<accession>C5LY75</accession>
<organism evidence="5">
    <name type="scientific">Perkinsus marinus (strain ATCC 50983 / TXsc)</name>
    <dbReference type="NCBI Taxonomy" id="423536"/>
    <lineage>
        <taxon>Eukaryota</taxon>
        <taxon>Sar</taxon>
        <taxon>Alveolata</taxon>
        <taxon>Perkinsozoa</taxon>
        <taxon>Perkinsea</taxon>
        <taxon>Perkinsida</taxon>
        <taxon>Perkinsidae</taxon>
        <taxon>Perkinsus</taxon>
    </lineage>
</organism>
<evidence type="ECO:0000313" key="5">
    <source>
        <dbReference type="Proteomes" id="UP000007800"/>
    </source>
</evidence>
<sequence>MVKKKSPNSKKKEEEEVDSDEHTEQHHRPRSSILRECRKEARAELEAAKHPHWNPSEKGPSIMEHFMSTERLMGQLAIGITTPTAYYMLLYSLSAKVRDALPPCDLNQGRFEDLYNSLKLQLRHQYYDPGDIIKLRAEFNSLKQKSGELVSDHLYTVDQYASRLRLQGDVVTDDQLYDLLCNSLMAPYNDWILAYRLQNVAYEHARMMVLSRSRSLNKQQTQSVEKTLPTLLRSPVTEVHMAKTVDTYPQDEEMTQMLALPSQSVKPYIDFDRLRREARCLRCFEKGHAAKSCPAQLPGMLECRCLCCGRTGHVGKNCRLAAKNKQLTCQRCGGLHHVPAVCRGRILSSPSQESQQKEATPTTYESMAGLRCMNLVLYLSPDSILLKSGVADSAVRSIGLTDDKQSQEAGIQTHAAADATIIANSVSYLHPASESQFGDTEEMGLNFMMLCEPEEPQSELHMILSSEVSSRFEEFCGPTLLASDTEPEVSSVDIVDEDVEGCNKTRYVGLVKDNHIDLEGRTTVVDRFTYGIPWLSSKRPVIPDLNAIQKALDADRKFCDRLRESGHLDSYAAVFDKYLQDGIVEDPVICVFLDSSAYGIGVVIADANLNIIRCYTKLIGGQRRSWTIVRKELLAVQEAVAFYIETRRALLAVDGTMKLEVQFFTDNSANFFRLRKAQQYVRDENEDSKDIIWPPKSLDIPQWESKVLLGIAKNLALLNGTIYHLSGRHNPADAFSRGTPLTTLPHEDAGLKLAVEVSRRREGLPYDVDTEHVDTIGSDQGKYNYNRNKLDPYWNATVYKVISIRGQVAAISSDPLRSQPFFEFIGNLKRIDV</sequence>
<feature type="domain" description="CCHC-type" evidence="3">
    <location>
        <begin position="279"/>
        <end position="294"/>
    </location>
</feature>
<dbReference type="GeneID" id="9040872"/>
<dbReference type="GO" id="GO:0003676">
    <property type="term" value="F:nucleic acid binding"/>
    <property type="evidence" value="ECO:0007669"/>
    <property type="project" value="InterPro"/>
</dbReference>
<feature type="region of interest" description="Disordered" evidence="2">
    <location>
        <begin position="1"/>
        <end position="35"/>
    </location>
</feature>
<evidence type="ECO:0000256" key="1">
    <source>
        <dbReference type="PROSITE-ProRule" id="PRU00047"/>
    </source>
</evidence>
<dbReference type="InterPro" id="IPR036875">
    <property type="entry name" value="Znf_CCHC_sf"/>
</dbReference>
<feature type="compositionally biased region" description="Basic and acidic residues" evidence="2">
    <location>
        <begin position="10"/>
        <end position="26"/>
    </location>
</feature>
<keyword evidence="5" id="KW-1185">Reference proteome</keyword>
<evidence type="ECO:0000259" key="3">
    <source>
        <dbReference type="PROSITE" id="PS50158"/>
    </source>
</evidence>
<name>C5LY75_PERM5</name>
<dbReference type="InterPro" id="IPR001878">
    <property type="entry name" value="Znf_CCHC"/>
</dbReference>
<dbReference type="OrthoDB" id="1731532at2759"/>
<keyword evidence="1" id="KW-0863">Zinc-finger</keyword>
<gene>
    <name evidence="4" type="ORF">Pmar_PMAR013754</name>
</gene>
<dbReference type="GO" id="GO:0008270">
    <property type="term" value="F:zinc ion binding"/>
    <property type="evidence" value="ECO:0007669"/>
    <property type="project" value="UniProtKB-KW"/>
</dbReference>
<dbReference type="EMBL" id="GG686772">
    <property type="protein sequence ID" value="EEQ98405.1"/>
    <property type="molecule type" value="Genomic_DNA"/>
</dbReference>
<proteinExistence type="predicted"/>
<dbReference type="PROSITE" id="PS50158">
    <property type="entry name" value="ZF_CCHC"/>
    <property type="match status" value="2"/>
</dbReference>
<dbReference type="RefSeq" id="XP_002765688.1">
    <property type="nucleotide sequence ID" value="XM_002765642.1"/>
</dbReference>
<dbReference type="AlphaFoldDB" id="C5LY75"/>
<keyword evidence="1" id="KW-0479">Metal-binding</keyword>
<evidence type="ECO:0000256" key="2">
    <source>
        <dbReference type="SAM" id="MobiDB-lite"/>
    </source>
</evidence>
<keyword evidence="1" id="KW-0862">Zinc</keyword>
<dbReference type="SUPFAM" id="SSF57756">
    <property type="entry name" value="Retrovirus zinc finger-like domains"/>
    <property type="match status" value="1"/>
</dbReference>
<feature type="domain" description="CCHC-type" evidence="3">
    <location>
        <begin position="304"/>
        <end position="319"/>
    </location>
</feature>
<reference evidence="4 5" key="1">
    <citation type="submission" date="2008-07" db="EMBL/GenBank/DDBJ databases">
        <authorList>
            <person name="El-Sayed N."/>
            <person name="Caler E."/>
            <person name="Inman J."/>
            <person name="Amedeo P."/>
            <person name="Hass B."/>
            <person name="Wortman J."/>
        </authorList>
    </citation>
    <scope>NUCLEOTIDE SEQUENCE [LARGE SCALE GENOMIC DNA]</scope>
    <source>
        <strain evidence="5">ATCC 50983 / TXsc</strain>
    </source>
</reference>
<dbReference type="InParanoid" id="C5LY75"/>